<dbReference type="GO" id="GO:0010206">
    <property type="term" value="P:photosystem II repair"/>
    <property type="evidence" value="ECO:0007669"/>
    <property type="project" value="InterPro"/>
</dbReference>
<protein>
    <submittedName>
        <fullName evidence="4">Thylakoid lumenal 16.5 kDa protein, chloroplastic</fullName>
    </submittedName>
</protein>
<dbReference type="Proteomes" id="UP000504603">
    <property type="component" value="Unplaced"/>
</dbReference>
<keyword evidence="3" id="KW-1185">Reference proteome</keyword>
<feature type="region of interest" description="Disordered" evidence="1">
    <location>
        <begin position="1"/>
        <end position="23"/>
    </location>
</feature>
<dbReference type="KEGG" id="mcha:111013158"/>
<dbReference type="AlphaFoldDB" id="A0A6J1CQ84"/>
<feature type="domain" description="Maintenance of Photosystem II under High light 2 C-terminal" evidence="2">
    <location>
        <begin position="118"/>
        <end position="224"/>
    </location>
</feature>
<dbReference type="PANTHER" id="PTHR35742">
    <property type="entry name" value="THYLAKOID LUMENAL 16.5 KDA PROTEIN, CHLOROPLASTIC"/>
    <property type="match status" value="1"/>
</dbReference>
<evidence type="ECO:0000313" key="4">
    <source>
        <dbReference type="RefSeq" id="XP_022143243.1"/>
    </source>
</evidence>
<organism evidence="3 4">
    <name type="scientific">Momordica charantia</name>
    <name type="common">Bitter gourd</name>
    <name type="synonym">Balsam pear</name>
    <dbReference type="NCBI Taxonomy" id="3673"/>
    <lineage>
        <taxon>Eukaryota</taxon>
        <taxon>Viridiplantae</taxon>
        <taxon>Streptophyta</taxon>
        <taxon>Embryophyta</taxon>
        <taxon>Tracheophyta</taxon>
        <taxon>Spermatophyta</taxon>
        <taxon>Magnoliopsida</taxon>
        <taxon>eudicotyledons</taxon>
        <taxon>Gunneridae</taxon>
        <taxon>Pentapetalae</taxon>
        <taxon>rosids</taxon>
        <taxon>fabids</taxon>
        <taxon>Cucurbitales</taxon>
        <taxon>Cucurbitaceae</taxon>
        <taxon>Momordiceae</taxon>
        <taxon>Momordica</taxon>
    </lineage>
</organism>
<dbReference type="GeneID" id="111013158"/>
<name>A0A6J1CQ84_MOMCH</name>
<feature type="compositionally biased region" description="Low complexity" evidence="1">
    <location>
        <begin position="14"/>
        <end position="23"/>
    </location>
</feature>
<reference evidence="4" key="1">
    <citation type="submission" date="2025-08" db="UniProtKB">
        <authorList>
            <consortium name="RefSeq"/>
        </authorList>
    </citation>
    <scope>IDENTIFICATION</scope>
    <source>
        <strain evidence="4">OHB3-1</strain>
    </source>
</reference>
<evidence type="ECO:0000313" key="3">
    <source>
        <dbReference type="Proteomes" id="UP000504603"/>
    </source>
</evidence>
<gene>
    <name evidence="4" type="primary">LOC111013158</name>
</gene>
<evidence type="ECO:0000256" key="1">
    <source>
        <dbReference type="SAM" id="MobiDB-lite"/>
    </source>
</evidence>
<sequence length="224" mass="23975">MAPRLLSTANTFHSSSSSSPLSRSRFGCLHCHNNAGRLIICKGINDPPSQIPALTKRTLSICFVSTFIFPLVGRGSSDANAAILEADDDEELLEKVKKDRKKRLERQGVISSANKETAYLQEVVYKLSKVGQAIDNNDFSTASSVLGGSSDADWVRNANSAFNKLSSSPEEKSEVDTFNSSIASLISSVTQNDVESSKTAFVASASALEKWTALAGLIGQLKGL</sequence>
<dbReference type="Pfam" id="PF20675">
    <property type="entry name" value="MPH2"/>
    <property type="match status" value="1"/>
</dbReference>
<dbReference type="PANTHER" id="PTHR35742:SF1">
    <property type="entry name" value="THYLAKOID LUMENAL 16.5 KDA PROTEIN, CHLOROPLASTIC"/>
    <property type="match status" value="1"/>
</dbReference>
<dbReference type="InterPro" id="IPR038862">
    <property type="entry name" value="MPH2"/>
</dbReference>
<dbReference type="OrthoDB" id="1924976at2759"/>
<dbReference type="RefSeq" id="XP_022143243.1">
    <property type="nucleotide sequence ID" value="XM_022287551.1"/>
</dbReference>
<proteinExistence type="predicted"/>
<evidence type="ECO:0000259" key="2">
    <source>
        <dbReference type="Pfam" id="PF20675"/>
    </source>
</evidence>
<dbReference type="InterPro" id="IPR049072">
    <property type="entry name" value="MPH2_C"/>
</dbReference>
<accession>A0A6J1CQ84</accession>